<dbReference type="Pfam" id="PF16294">
    <property type="entry name" value="RSB_motif"/>
    <property type="match status" value="1"/>
</dbReference>
<feature type="region of interest" description="Disordered" evidence="3">
    <location>
        <begin position="690"/>
        <end position="727"/>
    </location>
</feature>
<dbReference type="GO" id="GO:0008380">
    <property type="term" value="P:RNA splicing"/>
    <property type="evidence" value="ECO:0007669"/>
    <property type="project" value="TreeGrafter"/>
</dbReference>
<feature type="compositionally biased region" description="Basic residues" evidence="3">
    <location>
        <begin position="691"/>
        <end position="710"/>
    </location>
</feature>
<evidence type="ECO:0000256" key="1">
    <source>
        <dbReference type="ARBA" id="ARBA00022884"/>
    </source>
</evidence>
<feature type="compositionally biased region" description="Basic and acidic residues" evidence="3">
    <location>
        <begin position="352"/>
        <end position="382"/>
    </location>
</feature>
<dbReference type="InterPro" id="IPR035979">
    <property type="entry name" value="RBD_domain_sf"/>
</dbReference>
<dbReference type="GO" id="GO:0071011">
    <property type="term" value="C:precatalytic spliceosome"/>
    <property type="evidence" value="ECO:0007669"/>
    <property type="project" value="TreeGrafter"/>
</dbReference>
<gene>
    <name evidence="5" type="ORF">ACAOBT_LOCUS6305</name>
</gene>
<name>A0A9P0K3I3_ACAOB</name>
<feature type="compositionally biased region" description="Basic and acidic residues" evidence="3">
    <location>
        <begin position="244"/>
        <end position="255"/>
    </location>
</feature>
<feature type="compositionally biased region" description="Acidic residues" evidence="3">
    <location>
        <begin position="188"/>
        <end position="199"/>
    </location>
</feature>
<dbReference type="InterPro" id="IPR032552">
    <property type="entry name" value="RSB_motif"/>
</dbReference>
<proteinExistence type="predicted"/>
<feature type="region of interest" description="Disordered" evidence="3">
    <location>
        <begin position="135"/>
        <end position="402"/>
    </location>
</feature>
<dbReference type="InterPro" id="IPR034257">
    <property type="entry name" value="Acinus_RRM"/>
</dbReference>
<dbReference type="InterPro" id="IPR052793">
    <property type="entry name" value="EJC-associated_protein"/>
</dbReference>
<sequence>MRRRSTRSARATEKQSGSESNQKDTRKQQNDAAVSDSKIDEKNGNQQGASEEAASKTPTGSPRKTRRRPVLWKHNKGDEPAETTQNDTSSQDNLDHIVSETDEQLNDDARDIQEDNVQSNTYNFDGDLQKIHKQNVEETKDEGKCSESNIQTNCTPDAQNETVNDNVQGTTESPPKGTNPDEHNVENCIEDDMTNEDNEASAIRKPEDHQNMTMESSKEREPNELEHHLQDMNKESEATESENDERTKGSLRESEASIAYEPEQDNFQSEYSTEKSDKVKDLKHEQFETSKKTKLQLPNEEDKSIKLPPKKITLKRLQSKVTLQNNKPEDKEKSTSENDSSVTPSSSTEVSTGKEELASSETDKMLKRRHSDAVAENKEEKKRRSSVTSCENKTELEAKVRKHQPKIHLIRQRSFVENTTDDAIVPKPKRPALWGCSSGWFSNINASLYKIDVDAVKIVCPTIEFLKEDDVKLDPVPKEKEKKEVEKMIESWSVRDDAEMSENREEMEATSANPFTHNRKVSIIEDSFRNGEQPMPNSEPTMSILAPPRAPSPAKNPVSPVLLITNLVRPFTIKQLKELLQRTGKIVEDGFWTDRIKSKCYVQYETEEGAVATRNALHGINWPISNGKKLKIDFATVEDLEKAKNPVTVATLVIDPVNEKENKHSLGDRKEKPEDVKPRDLVKDWELKKVDPRKRSRSRSRERVRKHSRRSYTPEGLPKKHKKHDDDVPQKLMDDLFLKTKTTPSIYWQPLSPEEIAKKQHQRLVCMEEYKRRIEEKRERIRESRHGAYRRR</sequence>
<dbReference type="EMBL" id="CAKOFQ010006723">
    <property type="protein sequence ID" value="CAH1965382.1"/>
    <property type="molecule type" value="Genomic_DNA"/>
</dbReference>
<dbReference type="PANTHER" id="PTHR46589:SF1">
    <property type="entry name" value="APOPTOTIC CHROMATIN CONDENSATION INDUCER IN THE NUCLEUS"/>
    <property type="match status" value="1"/>
</dbReference>
<evidence type="ECO:0000313" key="5">
    <source>
        <dbReference type="EMBL" id="CAH1965382.1"/>
    </source>
</evidence>
<dbReference type="SUPFAM" id="SSF54928">
    <property type="entry name" value="RNA-binding domain, RBD"/>
    <property type="match status" value="1"/>
</dbReference>
<feature type="compositionally biased region" description="Basic and acidic residues" evidence="3">
    <location>
        <begin position="272"/>
        <end position="291"/>
    </location>
</feature>
<dbReference type="PANTHER" id="PTHR46589">
    <property type="entry name" value="APOPTOTIC CHROMATIN CONDENSATION INDUCER IN THE NUCLEUS"/>
    <property type="match status" value="1"/>
</dbReference>
<dbReference type="Proteomes" id="UP001152888">
    <property type="component" value="Unassembled WGS sequence"/>
</dbReference>
<evidence type="ECO:0000256" key="3">
    <source>
        <dbReference type="SAM" id="MobiDB-lite"/>
    </source>
</evidence>
<feature type="compositionally biased region" description="Polar residues" evidence="3">
    <location>
        <begin position="146"/>
        <end position="173"/>
    </location>
</feature>
<feature type="compositionally biased region" description="Low complexity" evidence="3">
    <location>
        <begin position="337"/>
        <end position="351"/>
    </location>
</feature>
<dbReference type="GO" id="GO:0003723">
    <property type="term" value="F:RNA binding"/>
    <property type="evidence" value="ECO:0007669"/>
    <property type="project" value="UniProtKB-UniRule"/>
</dbReference>
<feature type="compositionally biased region" description="Basic and acidic residues" evidence="3">
    <location>
        <begin position="327"/>
        <end position="336"/>
    </location>
</feature>
<evidence type="ECO:0000259" key="4">
    <source>
        <dbReference type="PROSITE" id="PS50102"/>
    </source>
</evidence>
<dbReference type="Gene3D" id="3.30.70.330">
    <property type="match status" value="1"/>
</dbReference>
<reference evidence="5" key="1">
    <citation type="submission" date="2022-03" db="EMBL/GenBank/DDBJ databases">
        <authorList>
            <person name="Sayadi A."/>
        </authorList>
    </citation>
    <scope>NUCLEOTIDE SEQUENCE</scope>
</reference>
<feature type="compositionally biased region" description="Basic and acidic residues" evidence="3">
    <location>
        <begin position="202"/>
        <end position="237"/>
    </location>
</feature>
<feature type="domain" description="RRM" evidence="4">
    <location>
        <begin position="560"/>
        <end position="637"/>
    </location>
</feature>
<protein>
    <recommendedName>
        <fullName evidence="4">RRM domain-containing protein</fullName>
    </recommendedName>
</protein>
<dbReference type="SMART" id="SM00360">
    <property type="entry name" value="RRM"/>
    <property type="match status" value="1"/>
</dbReference>
<evidence type="ECO:0000313" key="6">
    <source>
        <dbReference type="Proteomes" id="UP001152888"/>
    </source>
</evidence>
<organism evidence="5 6">
    <name type="scientific">Acanthoscelides obtectus</name>
    <name type="common">Bean weevil</name>
    <name type="synonym">Bruchus obtectus</name>
    <dbReference type="NCBI Taxonomy" id="200917"/>
    <lineage>
        <taxon>Eukaryota</taxon>
        <taxon>Metazoa</taxon>
        <taxon>Ecdysozoa</taxon>
        <taxon>Arthropoda</taxon>
        <taxon>Hexapoda</taxon>
        <taxon>Insecta</taxon>
        <taxon>Pterygota</taxon>
        <taxon>Neoptera</taxon>
        <taxon>Endopterygota</taxon>
        <taxon>Coleoptera</taxon>
        <taxon>Polyphaga</taxon>
        <taxon>Cucujiformia</taxon>
        <taxon>Chrysomeloidea</taxon>
        <taxon>Chrysomelidae</taxon>
        <taxon>Bruchinae</taxon>
        <taxon>Bruchini</taxon>
        <taxon>Acanthoscelides</taxon>
    </lineage>
</organism>
<keyword evidence="6" id="KW-1185">Reference proteome</keyword>
<keyword evidence="1 2" id="KW-0694">RNA-binding</keyword>
<comment type="caution">
    <text evidence="5">The sequence shown here is derived from an EMBL/GenBank/DDBJ whole genome shotgun (WGS) entry which is preliminary data.</text>
</comment>
<feature type="region of interest" description="Disordered" evidence="3">
    <location>
        <begin position="1"/>
        <end position="114"/>
    </location>
</feature>
<feature type="compositionally biased region" description="Polar residues" evidence="3">
    <location>
        <begin position="82"/>
        <end position="92"/>
    </location>
</feature>
<feature type="compositionally biased region" description="Basic residues" evidence="3">
    <location>
        <begin position="308"/>
        <end position="318"/>
    </location>
</feature>
<evidence type="ECO:0000256" key="2">
    <source>
        <dbReference type="PROSITE-ProRule" id="PRU00176"/>
    </source>
</evidence>
<dbReference type="InterPro" id="IPR000504">
    <property type="entry name" value="RRM_dom"/>
</dbReference>
<feature type="compositionally biased region" description="Basic residues" evidence="3">
    <location>
        <begin position="63"/>
        <end position="74"/>
    </location>
</feature>
<dbReference type="CDD" id="cd12432">
    <property type="entry name" value="RRM_ACINU"/>
    <property type="match status" value="1"/>
</dbReference>
<feature type="compositionally biased region" description="Basic and acidic residues" evidence="3">
    <location>
        <begin position="135"/>
        <end position="145"/>
    </location>
</feature>
<dbReference type="GO" id="GO:0061574">
    <property type="term" value="C:ASAP complex"/>
    <property type="evidence" value="ECO:0007669"/>
    <property type="project" value="TreeGrafter"/>
</dbReference>
<dbReference type="OrthoDB" id="5348404at2759"/>
<accession>A0A9P0K3I3</accession>
<dbReference type="PROSITE" id="PS50102">
    <property type="entry name" value="RRM"/>
    <property type="match status" value="1"/>
</dbReference>
<dbReference type="AlphaFoldDB" id="A0A9P0K3I3"/>
<dbReference type="InterPro" id="IPR012677">
    <property type="entry name" value="Nucleotide-bd_a/b_plait_sf"/>
</dbReference>